<dbReference type="Pfam" id="PF01501">
    <property type="entry name" value="Glyco_transf_8"/>
    <property type="match status" value="1"/>
</dbReference>
<dbReference type="Proteomes" id="UP001143309">
    <property type="component" value="Unassembled WGS sequence"/>
</dbReference>
<accession>A0A9W6N6F9</accession>
<evidence type="ECO:0000313" key="3">
    <source>
        <dbReference type="Proteomes" id="UP001143309"/>
    </source>
</evidence>
<dbReference type="PANTHER" id="PTHR11183">
    <property type="entry name" value="GLYCOGENIN SUBFAMILY MEMBER"/>
    <property type="match status" value="1"/>
</dbReference>
<sequence>MTAHDAQSKTPPAHDATRPDPEAKDEAAETAAPARAGGLVKLVSRGMGVGSVVSAMLKPAAAERRAAAPEPKDDAKSRSDDGDAAVSARPEPDVPSGEAGDGLTEEIKRPGKAARQRDKAIVERDKARAERDEARAERARMRKQRDELRERLNELELRMRDVEARQTAEAAETVRPTIEGIDAKRVASGVDALQTALDRLGRELGLPTREKAAKPVALAPAELAAKLFSYANFHRLEHLRRQRAPEARAKLEQGEKLSTTEQELLVQRHTPLMHKRLPERRAPPADVAFLTVANDRFAPGLTGLLLSLLDVYPDFASDVLVYHDGTLTGFVQRQLLDVYPRIRFFTPDMDWLELTARESDNHKRIGKLGYMNLFAFTHGEYERVVVFDSDLLVIDDISALWEGGGDDFRACLDCGDREYVAMSPYTGAYIVNSGVISIPKSQLTAEVFEEARETAKASLLPLNDLIDRFADQKTWNMLLRDKPLTLLETNYNCNVKYVIRHLGGNIEGVSIVHFAGAKPWNTQLYLNDELVQEYNVKALPYPKIWTDQYRRLLYRSRLKSFRRDTANDRRTPVLAPVEGEEPTCVMIGNGPSIAETPLERLHGLEKFCFNWFILHERFEQVAPEHLVLASHMFFGGWNTQKPAFPSGYLARLRELKHRPALWTSYYFKPLFDELGLSQEFEVNYLLFEKPFKRFIDSLGATPCDIDGFLDDGRTGVLSFGAPIAAALGFRRMALVGCDSNYNAGGAGHGSNYFYDATLHTSPSTRADSLTATWAPGGAGHFAYDVVSEALARRGVEMVDATVGGGLEIGKVAMDDLVGAAERARRARMAVSFEAVS</sequence>
<proteinExistence type="predicted"/>
<feature type="compositionally biased region" description="Basic and acidic residues" evidence="1">
    <location>
        <begin position="61"/>
        <end position="81"/>
    </location>
</feature>
<dbReference type="GO" id="GO:0016757">
    <property type="term" value="F:glycosyltransferase activity"/>
    <property type="evidence" value="ECO:0007669"/>
    <property type="project" value="InterPro"/>
</dbReference>
<dbReference type="InterPro" id="IPR029044">
    <property type="entry name" value="Nucleotide-diphossugar_trans"/>
</dbReference>
<dbReference type="Gene3D" id="3.90.1480.10">
    <property type="entry name" value="Alpha-2,3-sialyltransferase"/>
    <property type="match status" value="1"/>
</dbReference>
<dbReference type="Gene3D" id="3.90.550.10">
    <property type="entry name" value="Spore Coat Polysaccharide Biosynthesis Protein SpsA, Chain A"/>
    <property type="match status" value="1"/>
</dbReference>
<dbReference type="RefSeq" id="WP_271199807.1">
    <property type="nucleotide sequence ID" value="NZ_BSFL01000001.1"/>
</dbReference>
<evidence type="ECO:0000256" key="1">
    <source>
        <dbReference type="SAM" id="MobiDB-lite"/>
    </source>
</evidence>
<comment type="caution">
    <text evidence="2">The sequence shown here is derived from an EMBL/GenBank/DDBJ whole genome shotgun (WGS) entry which is preliminary data.</text>
</comment>
<evidence type="ECO:0000313" key="2">
    <source>
        <dbReference type="EMBL" id="GLK79345.1"/>
    </source>
</evidence>
<feature type="compositionally biased region" description="Basic and acidic residues" evidence="1">
    <location>
        <begin position="105"/>
        <end position="134"/>
    </location>
</feature>
<reference evidence="2" key="1">
    <citation type="journal article" date="2014" name="Int. J. Syst. Evol. Microbiol.">
        <title>Complete genome sequence of Corynebacterium casei LMG S-19264T (=DSM 44701T), isolated from a smear-ripened cheese.</title>
        <authorList>
            <consortium name="US DOE Joint Genome Institute (JGI-PGF)"/>
            <person name="Walter F."/>
            <person name="Albersmeier A."/>
            <person name="Kalinowski J."/>
            <person name="Ruckert C."/>
        </authorList>
    </citation>
    <scope>NUCLEOTIDE SEQUENCE</scope>
    <source>
        <strain evidence="2">VKM B-2748</strain>
    </source>
</reference>
<feature type="compositionally biased region" description="Basic and acidic residues" evidence="1">
    <location>
        <begin position="15"/>
        <end position="27"/>
    </location>
</feature>
<keyword evidence="3" id="KW-1185">Reference proteome</keyword>
<feature type="region of interest" description="Disordered" evidence="1">
    <location>
        <begin position="59"/>
        <end position="134"/>
    </location>
</feature>
<dbReference type="AlphaFoldDB" id="A0A9W6N6F9"/>
<name>A0A9W6N6F9_9HYPH</name>
<dbReference type="InterPro" id="IPR050587">
    <property type="entry name" value="GNT1/Glycosyltrans_8"/>
</dbReference>
<dbReference type="SUPFAM" id="SSF53448">
    <property type="entry name" value="Nucleotide-diphospho-sugar transferases"/>
    <property type="match status" value="1"/>
</dbReference>
<reference evidence="2" key="2">
    <citation type="submission" date="2023-01" db="EMBL/GenBank/DDBJ databases">
        <authorList>
            <person name="Sun Q."/>
            <person name="Evtushenko L."/>
        </authorList>
    </citation>
    <scope>NUCLEOTIDE SEQUENCE</scope>
    <source>
        <strain evidence="2">VKM B-2748</strain>
    </source>
</reference>
<protein>
    <recommendedName>
        <fullName evidence="4">DUF115 domain-containing protein</fullName>
    </recommendedName>
</protein>
<evidence type="ECO:0008006" key="4">
    <source>
        <dbReference type="Google" id="ProtNLM"/>
    </source>
</evidence>
<dbReference type="EMBL" id="BSFL01000001">
    <property type="protein sequence ID" value="GLK79345.1"/>
    <property type="molecule type" value="Genomic_DNA"/>
</dbReference>
<gene>
    <name evidence="2" type="ORF">GCM10008174_10860</name>
</gene>
<feature type="region of interest" description="Disordered" evidence="1">
    <location>
        <begin position="1"/>
        <end position="37"/>
    </location>
</feature>
<dbReference type="InterPro" id="IPR002495">
    <property type="entry name" value="Glyco_trans_8"/>
</dbReference>
<organism evidence="2 3">
    <name type="scientific">Methylopila turkensis</name>
    <dbReference type="NCBI Taxonomy" id="1437816"/>
    <lineage>
        <taxon>Bacteria</taxon>
        <taxon>Pseudomonadati</taxon>
        <taxon>Pseudomonadota</taxon>
        <taxon>Alphaproteobacteria</taxon>
        <taxon>Hyphomicrobiales</taxon>
        <taxon>Methylopilaceae</taxon>
        <taxon>Methylopila</taxon>
    </lineage>
</organism>